<dbReference type="PANTHER" id="PTHR39419:SF1">
    <property type="entry name" value="SLL0814 PROTEIN"/>
    <property type="match status" value="1"/>
</dbReference>
<feature type="transmembrane region" description="Helical" evidence="1">
    <location>
        <begin position="126"/>
        <end position="147"/>
    </location>
</feature>
<keyword evidence="1" id="KW-0472">Membrane</keyword>
<dbReference type="eggNOG" id="COG2324">
    <property type="taxonomic scope" value="Bacteria"/>
</dbReference>
<organism evidence="2 3">
    <name type="scientific">Ktedonobacter racemifer DSM 44963</name>
    <dbReference type="NCBI Taxonomy" id="485913"/>
    <lineage>
        <taxon>Bacteria</taxon>
        <taxon>Bacillati</taxon>
        <taxon>Chloroflexota</taxon>
        <taxon>Ktedonobacteria</taxon>
        <taxon>Ktedonobacterales</taxon>
        <taxon>Ktedonobacteraceae</taxon>
        <taxon>Ktedonobacter</taxon>
    </lineage>
</organism>
<dbReference type="Pfam" id="PF04240">
    <property type="entry name" value="Caroten_synth"/>
    <property type="match status" value="1"/>
</dbReference>
<evidence type="ECO:0000313" key="3">
    <source>
        <dbReference type="Proteomes" id="UP000004508"/>
    </source>
</evidence>
<dbReference type="InterPro" id="IPR007354">
    <property type="entry name" value="CruF-like"/>
</dbReference>
<feature type="transmembrane region" description="Helical" evidence="1">
    <location>
        <begin position="61"/>
        <end position="88"/>
    </location>
</feature>
<dbReference type="STRING" id="485913.Krac_8260"/>
<feature type="transmembrane region" description="Helical" evidence="1">
    <location>
        <begin position="100"/>
        <end position="119"/>
    </location>
</feature>
<dbReference type="EMBL" id="ADVG01000002">
    <property type="protein sequence ID" value="EFH86942.1"/>
    <property type="molecule type" value="Genomic_DNA"/>
</dbReference>
<feature type="transmembrane region" description="Helical" evidence="1">
    <location>
        <begin position="209"/>
        <end position="225"/>
    </location>
</feature>
<keyword evidence="1" id="KW-0812">Transmembrane</keyword>
<dbReference type="Proteomes" id="UP000004508">
    <property type="component" value="Unassembled WGS sequence"/>
</dbReference>
<accession>D6TME2</accession>
<feature type="transmembrane region" description="Helical" evidence="1">
    <location>
        <begin position="231"/>
        <end position="249"/>
    </location>
</feature>
<keyword evidence="3" id="KW-1185">Reference proteome</keyword>
<dbReference type="InParanoid" id="D6TME2"/>
<feature type="transmembrane region" description="Helical" evidence="1">
    <location>
        <begin position="32"/>
        <end position="54"/>
    </location>
</feature>
<keyword evidence="1" id="KW-1133">Transmembrane helix</keyword>
<dbReference type="PANTHER" id="PTHR39419">
    <property type="entry name" value="SLL0814 PROTEIN"/>
    <property type="match status" value="1"/>
</dbReference>
<evidence type="ECO:0000313" key="2">
    <source>
        <dbReference type="EMBL" id="EFH86942.1"/>
    </source>
</evidence>
<evidence type="ECO:0000256" key="1">
    <source>
        <dbReference type="SAM" id="Phobius"/>
    </source>
</evidence>
<feature type="transmembrane region" description="Helical" evidence="1">
    <location>
        <begin position="167"/>
        <end position="188"/>
    </location>
</feature>
<evidence type="ECO:0008006" key="4">
    <source>
        <dbReference type="Google" id="ProtNLM"/>
    </source>
</evidence>
<name>D6TME2_KTERA</name>
<proteinExistence type="predicted"/>
<dbReference type="AlphaFoldDB" id="D6TME2"/>
<comment type="caution">
    <text evidence="2">The sequence shown here is derived from an EMBL/GenBank/DDBJ whole genome shotgun (WGS) entry which is preliminary data.</text>
</comment>
<sequence>MLRILFAMFCLLYVLAVIGVAFDVKPPFPMDWAASFLLYLEGVLLLLAAAFLYGRRRAIQAGLLVIIFSYLAETLGVTTGFPFGRYVYTSVLLPPLPGGVPLPVMFAWVLVIFGVYGWVRSLRPGFRLSLFDILAAGLAAVLLDGAIEPVAAHIVDYWRWAPVGSVYYGIPLVNFVSWFMLACLLVWLTDRQFAPVQVFRVGPPRLALRLPRLLFALSLLMFGLIDLAHGYYGGCVCVLLSGLILLAYARRR</sequence>
<reference evidence="2 3" key="1">
    <citation type="journal article" date="2011" name="Stand. Genomic Sci.">
        <title>Non-contiguous finished genome sequence and contextual data of the filamentous soil bacterium Ktedonobacter racemifer type strain (SOSP1-21).</title>
        <authorList>
            <person name="Chang Y.J."/>
            <person name="Land M."/>
            <person name="Hauser L."/>
            <person name="Chertkov O."/>
            <person name="Del Rio T.G."/>
            <person name="Nolan M."/>
            <person name="Copeland A."/>
            <person name="Tice H."/>
            <person name="Cheng J.F."/>
            <person name="Lucas S."/>
            <person name="Han C."/>
            <person name="Goodwin L."/>
            <person name="Pitluck S."/>
            <person name="Ivanova N."/>
            <person name="Ovchinikova G."/>
            <person name="Pati A."/>
            <person name="Chen A."/>
            <person name="Palaniappan K."/>
            <person name="Mavromatis K."/>
            <person name="Liolios K."/>
            <person name="Brettin T."/>
            <person name="Fiebig A."/>
            <person name="Rohde M."/>
            <person name="Abt B."/>
            <person name="Goker M."/>
            <person name="Detter J.C."/>
            <person name="Woyke T."/>
            <person name="Bristow J."/>
            <person name="Eisen J.A."/>
            <person name="Markowitz V."/>
            <person name="Hugenholtz P."/>
            <person name="Kyrpides N.C."/>
            <person name="Klenk H.P."/>
            <person name="Lapidus A."/>
        </authorList>
    </citation>
    <scope>NUCLEOTIDE SEQUENCE [LARGE SCALE GENOMIC DNA]</scope>
    <source>
        <strain evidence="3">DSM 44963</strain>
    </source>
</reference>
<protein>
    <recommendedName>
        <fullName evidence="4">Carotenoid biosynthesis protein</fullName>
    </recommendedName>
</protein>
<gene>
    <name evidence="2" type="ORF">Krac_8260</name>
</gene>